<dbReference type="Gene3D" id="2.102.10.10">
    <property type="entry name" value="Rieske [2Fe-2S] iron-sulphur domain"/>
    <property type="match status" value="1"/>
</dbReference>
<keyword evidence="3" id="KW-0408">Iron</keyword>
<dbReference type="HOGENOM" id="CLU_1329448_0_0_2"/>
<evidence type="ECO:0000313" key="6">
    <source>
        <dbReference type="EMBL" id="ERG90444.1"/>
    </source>
</evidence>
<dbReference type="Proteomes" id="UP000030649">
    <property type="component" value="Unassembled WGS sequence"/>
</dbReference>
<dbReference type="PANTHER" id="PTHR40261:SF1">
    <property type="entry name" value="RIESKE DOMAIN-CONTAINING PROTEIN"/>
    <property type="match status" value="1"/>
</dbReference>
<evidence type="ECO:0000256" key="1">
    <source>
        <dbReference type="ARBA" id="ARBA00022714"/>
    </source>
</evidence>
<evidence type="ECO:0000259" key="5">
    <source>
        <dbReference type="PROSITE" id="PS51296"/>
    </source>
</evidence>
<evidence type="ECO:0000313" key="7">
    <source>
        <dbReference type="Proteomes" id="UP000030649"/>
    </source>
</evidence>
<dbReference type="InterPro" id="IPR036922">
    <property type="entry name" value="Rieske_2Fe-2S_sf"/>
</dbReference>
<dbReference type="EMBL" id="KE356560">
    <property type="protein sequence ID" value="ERG90444.1"/>
    <property type="molecule type" value="Genomic_DNA"/>
</dbReference>
<keyword evidence="2" id="KW-0479">Metal-binding</keyword>
<sequence>MLITDLPVSEDTGVCLSVVISLNKHSLSSSKDSPESSLRISPRWDRRDRLRTEYGRSPSGLNPIVPSIQYMDDSCRIAASEDVSKDETLVFTASAGFDTTEGILTRLSDDTIVAYTNYCPHWRDVRLDSGSGALVRDETVVCQKHGATFEKSTGHCDFGPCEGAVLDTFDITVTDDAVYLTDDAWEEAEQGISEERDLSSGTQIGF</sequence>
<keyword evidence="1" id="KW-0001">2Fe-2S</keyword>
<dbReference type="Pfam" id="PF00355">
    <property type="entry name" value="Rieske"/>
    <property type="match status" value="1"/>
</dbReference>
<dbReference type="SUPFAM" id="SSF50022">
    <property type="entry name" value="ISP domain"/>
    <property type="match status" value="1"/>
</dbReference>
<evidence type="ECO:0000256" key="4">
    <source>
        <dbReference type="ARBA" id="ARBA00023014"/>
    </source>
</evidence>
<evidence type="ECO:0000256" key="2">
    <source>
        <dbReference type="ARBA" id="ARBA00022723"/>
    </source>
</evidence>
<evidence type="ECO:0000256" key="3">
    <source>
        <dbReference type="ARBA" id="ARBA00023004"/>
    </source>
</evidence>
<keyword evidence="4" id="KW-0411">Iron-sulfur</keyword>
<reference evidence="6 7" key="1">
    <citation type="journal article" date="2013" name="PLoS ONE">
        <title>Assembly-driven community genomics of a hypersaline microbial ecosystem.</title>
        <authorList>
            <person name="Podell S."/>
            <person name="Ugalde J.A."/>
            <person name="Narasingarao P."/>
            <person name="Banfield J.F."/>
            <person name="Heidelberg K.B."/>
            <person name="Allen E.E."/>
        </authorList>
    </citation>
    <scope>NUCLEOTIDE SEQUENCE [LARGE SCALE GENOMIC DNA]</scope>
    <source>
        <strain evidence="7">J07HQW1</strain>
    </source>
</reference>
<organism evidence="6 7">
    <name type="scientific">Haloquadratum walsbyi J07HQW1</name>
    <dbReference type="NCBI Taxonomy" id="1238424"/>
    <lineage>
        <taxon>Archaea</taxon>
        <taxon>Methanobacteriati</taxon>
        <taxon>Methanobacteriota</taxon>
        <taxon>Stenosarchaea group</taxon>
        <taxon>Halobacteria</taxon>
        <taxon>Halobacteriales</taxon>
        <taxon>Haloferacaceae</taxon>
        <taxon>Haloquadratum</taxon>
    </lineage>
</organism>
<protein>
    <submittedName>
        <fullName evidence="6">Rieske (2Fe-2S) iron-sulfur domain protein</fullName>
    </submittedName>
</protein>
<dbReference type="PROSITE" id="PS51296">
    <property type="entry name" value="RIESKE"/>
    <property type="match status" value="1"/>
</dbReference>
<feature type="domain" description="Rieske" evidence="5">
    <location>
        <begin position="103"/>
        <end position="180"/>
    </location>
</feature>
<dbReference type="GO" id="GO:0051537">
    <property type="term" value="F:2 iron, 2 sulfur cluster binding"/>
    <property type="evidence" value="ECO:0007669"/>
    <property type="project" value="UniProtKB-KW"/>
</dbReference>
<dbReference type="AlphaFoldDB" id="U1MLD2"/>
<accession>U1MLD2</accession>
<dbReference type="CDD" id="cd03467">
    <property type="entry name" value="Rieske"/>
    <property type="match status" value="1"/>
</dbReference>
<proteinExistence type="predicted"/>
<dbReference type="GO" id="GO:0046872">
    <property type="term" value="F:metal ion binding"/>
    <property type="evidence" value="ECO:0007669"/>
    <property type="project" value="UniProtKB-KW"/>
</dbReference>
<dbReference type="InterPro" id="IPR017941">
    <property type="entry name" value="Rieske_2Fe-2S"/>
</dbReference>
<dbReference type="STRING" id="1238424.J07HQW1_00465"/>
<gene>
    <name evidence="6" type="ORF">J07HQW1_00465</name>
</gene>
<dbReference type="PANTHER" id="PTHR40261">
    <property type="match status" value="1"/>
</dbReference>
<name>U1MLD2_9EURY</name>